<evidence type="ECO:0000256" key="2">
    <source>
        <dbReference type="ARBA" id="ARBA00022475"/>
    </source>
</evidence>
<evidence type="ECO:0000256" key="1">
    <source>
        <dbReference type="ARBA" id="ARBA00022448"/>
    </source>
</evidence>
<dbReference type="OrthoDB" id="9780942at2"/>
<keyword evidence="5 12" id="KW-0067">ATP-binding</keyword>
<dbReference type="Proteomes" id="UP000277424">
    <property type="component" value="Unassembled WGS sequence"/>
</dbReference>
<dbReference type="CDD" id="cd03235">
    <property type="entry name" value="ABC_Metallic_Cations"/>
    <property type="match status" value="1"/>
</dbReference>
<evidence type="ECO:0000256" key="8">
    <source>
        <dbReference type="ARBA" id="ARBA00023065"/>
    </source>
</evidence>
<evidence type="ECO:0000256" key="7">
    <source>
        <dbReference type="ARBA" id="ARBA00022967"/>
    </source>
</evidence>
<dbReference type="PANTHER" id="PTHR42734">
    <property type="entry name" value="METAL TRANSPORT SYSTEM ATP-BINDING PROTEIN TM_0124-RELATED"/>
    <property type="match status" value="1"/>
</dbReference>
<feature type="region of interest" description="Disordered" evidence="10">
    <location>
        <begin position="240"/>
        <end position="286"/>
    </location>
</feature>
<gene>
    <name evidence="12" type="ORF">BCL74_1082</name>
</gene>
<dbReference type="SMART" id="SM00382">
    <property type="entry name" value="AAA"/>
    <property type="match status" value="1"/>
</dbReference>
<keyword evidence="4" id="KW-0862">Zinc</keyword>
<dbReference type="AlphaFoldDB" id="A0A420WR00"/>
<keyword evidence="8" id="KW-0406">Ion transport</keyword>
<dbReference type="GO" id="GO:0006829">
    <property type="term" value="P:zinc ion transport"/>
    <property type="evidence" value="ECO:0007669"/>
    <property type="project" value="UniProtKB-KW"/>
</dbReference>
<evidence type="ECO:0000313" key="12">
    <source>
        <dbReference type="EMBL" id="RKQ73296.1"/>
    </source>
</evidence>
<reference evidence="12 13" key="1">
    <citation type="submission" date="2018-10" db="EMBL/GenBank/DDBJ databases">
        <title>Comparative analysis of microorganisms from saline springs in Andes Mountain Range, Colombia.</title>
        <authorList>
            <person name="Rubin E."/>
        </authorList>
    </citation>
    <scope>NUCLEOTIDE SEQUENCE [LARGE SCALE GENOMIC DNA]</scope>
    <source>
        <strain evidence="12 13">USBA 36</strain>
    </source>
</reference>
<evidence type="ECO:0000256" key="9">
    <source>
        <dbReference type="ARBA" id="ARBA00023136"/>
    </source>
</evidence>
<dbReference type="PANTHER" id="PTHR42734:SF9">
    <property type="entry name" value="ZINC IMPORT ATP-BINDING PROTEIN ZNUC"/>
    <property type="match status" value="1"/>
</dbReference>
<dbReference type="RefSeq" id="WP_121218101.1">
    <property type="nucleotide sequence ID" value="NZ_RBIG01000001.1"/>
</dbReference>
<evidence type="ECO:0000256" key="4">
    <source>
        <dbReference type="ARBA" id="ARBA00022833"/>
    </source>
</evidence>
<sequence>MPTDVAATTAPALIEASNLSVRRGAVPVLDHIDLALQAGEIVCIIGPNGSGKTTLLRALLGLIPAQDGTVTRRPGLRVGYMPQRLAIDPTLPITLDRFLGLSRNGGSAARRQAMQETGIAHLADRPMQGLSGGETQRALLARALLNQPDILMLDEPAQGVDVNGQVELYELIGRIRRERGCAVLMVSHDLHLVMAATDRVICLNGHICCTGHPEDVSRDPAYLSLFGPRAARALAVYQHHHDHHHTPGGGVVPLHEDSTLENSGENAGENAGCTHPHHGHHHHHHG</sequence>
<evidence type="ECO:0000256" key="6">
    <source>
        <dbReference type="ARBA" id="ARBA00022906"/>
    </source>
</evidence>
<keyword evidence="2" id="KW-1003">Cell membrane</keyword>
<dbReference type="InterPro" id="IPR003593">
    <property type="entry name" value="AAA+_ATPase"/>
</dbReference>
<keyword evidence="9" id="KW-0472">Membrane</keyword>
<dbReference type="GO" id="GO:0016887">
    <property type="term" value="F:ATP hydrolysis activity"/>
    <property type="evidence" value="ECO:0007669"/>
    <property type="project" value="InterPro"/>
</dbReference>
<feature type="compositionally biased region" description="Basic residues" evidence="10">
    <location>
        <begin position="275"/>
        <end position="286"/>
    </location>
</feature>
<dbReference type="FunFam" id="3.40.50.300:FF:000392">
    <property type="entry name" value="Zinc import ATP-binding protein ZnuC"/>
    <property type="match status" value="1"/>
</dbReference>
<evidence type="ECO:0000256" key="5">
    <source>
        <dbReference type="ARBA" id="ARBA00022840"/>
    </source>
</evidence>
<evidence type="ECO:0000259" key="11">
    <source>
        <dbReference type="PROSITE" id="PS50893"/>
    </source>
</evidence>
<organism evidence="12 13">
    <name type="scientific">Oceanibaculum indicum</name>
    <dbReference type="NCBI Taxonomy" id="526216"/>
    <lineage>
        <taxon>Bacteria</taxon>
        <taxon>Pseudomonadati</taxon>
        <taxon>Pseudomonadota</taxon>
        <taxon>Alphaproteobacteria</taxon>
        <taxon>Rhodospirillales</taxon>
        <taxon>Oceanibaculaceae</taxon>
        <taxon>Oceanibaculum</taxon>
    </lineage>
</organism>
<dbReference type="Pfam" id="PF00005">
    <property type="entry name" value="ABC_tran"/>
    <property type="match status" value="1"/>
</dbReference>
<dbReference type="InterPro" id="IPR027417">
    <property type="entry name" value="P-loop_NTPase"/>
</dbReference>
<keyword evidence="3" id="KW-0547">Nucleotide-binding</keyword>
<proteinExistence type="predicted"/>
<evidence type="ECO:0000256" key="3">
    <source>
        <dbReference type="ARBA" id="ARBA00022741"/>
    </source>
</evidence>
<dbReference type="EMBL" id="RBIG01000001">
    <property type="protein sequence ID" value="RKQ73296.1"/>
    <property type="molecule type" value="Genomic_DNA"/>
</dbReference>
<evidence type="ECO:0000313" key="13">
    <source>
        <dbReference type="Proteomes" id="UP000277424"/>
    </source>
</evidence>
<comment type="caution">
    <text evidence="12">The sequence shown here is derived from an EMBL/GenBank/DDBJ whole genome shotgun (WGS) entry which is preliminary data.</text>
</comment>
<evidence type="ECO:0000256" key="10">
    <source>
        <dbReference type="SAM" id="MobiDB-lite"/>
    </source>
</evidence>
<dbReference type="GO" id="GO:0010043">
    <property type="term" value="P:response to zinc ion"/>
    <property type="evidence" value="ECO:0007669"/>
    <property type="project" value="TreeGrafter"/>
</dbReference>
<keyword evidence="1" id="KW-0813">Transport</keyword>
<protein>
    <submittedName>
        <fullName evidence="12">Zinc transport system ATP-binding protein</fullName>
    </submittedName>
</protein>
<feature type="domain" description="ABC transporter" evidence="11">
    <location>
        <begin position="14"/>
        <end position="229"/>
    </location>
</feature>
<dbReference type="InterPro" id="IPR003439">
    <property type="entry name" value="ABC_transporter-like_ATP-bd"/>
</dbReference>
<accession>A0A420WR00</accession>
<dbReference type="PROSITE" id="PS50893">
    <property type="entry name" value="ABC_TRANSPORTER_2"/>
    <property type="match status" value="1"/>
</dbReference>
<dbReference type="InterPro" id="IPR050153">
    <property type="entry name" value="Metal_Ion_Import_ABC"/>
</dbReference>
<name>A0A420WR00_9PROT</name>
<dbReference type="NCBIfam" id="NF007090">
    <property type="entry name" value="PRK09544.1"/>
    <property type="match status" value="1"/>
</dbReference>
<keyword evidence="7" id="KW-1278">Translocase</keyword>
<keyword evidence="6" id="KW-0864">Zinc transport</keyword>
<dbReference type="SUPFAM" id="SSF52540">
    <property type="entry name" value="P-loop containing nucleoside triphosphate hydrolases"/>
    <property type="match status" value="1"/>
</dbReference>
<dbReference type="Gene3D" id="3.40.50.300">
    <property type="entry name" value="P-loop containing nucleotide triphosphate hydrolases"/>
    <property type="match status" value="1"/>
</dbReference>
<dbReference type="GO" id="GO:0005524">
    <property type="term" value="F:ATP binding"/>
    <property type="evidence" value="ECO:0007669"/>
    <property type="project" value="UniProtKB-KW"/>
</dbReference>